<comment type="caution">
    <text evidence="3">The sequence shown here is derived from an EMBL/GenBank/DDBJ whole genome shotgun (WGS) entry which is preliminary data.</text>
</comment>
<dbReference type="RefSeq" id="WP_179615174.1">
    <property type="nucleotide sequence ID" value="NZ_CP059163.1"/>
</dbReference>
<evidence type="ECO:0000259" key="2">
    <source>
        <dbReference type="Pfam" id="PF12802"/>
    </source>
</evidence>
<evidence type="ECO:0000313" key="4">
    <source>
        <dbReference type="Proteomes" id="UP000516957"/>
    </source>
</evidence>
<accession>A0A7Y9F0Q2</accession>
<dbReference type="InterPro" id="IPR043129">
    <property type="entry name" value="ATPase_NBD"/>
</dbReference>
<protein>
    <submittedName>
        <fullName evidence="3">Putative NBD/HSP70 family sugar kinase</fullName>
    </submittedName>
</protein>
<dbReference type="AlphaFoldDB" id="A0A7Y9F0Q2"/>
<organism evidence="3 4">
    <name type="scientific">Nocardioides marinisabuli</name>
    <dbReference type="NCBI Taxonomy" id="419476"/>
    <lineage>
        <taxon>Bacteria</taxon>
        <taxon>Bacillati</taxon>
        <taxon>Actinomycetota</taxon>
        <taxon>Actinomycetes</taxon>
        <taxon>Propionibacteriales</taxon>
        <taxon>Nocardioidaceae</taxon>
        <taxon>Nocardioides</taxon>
    </lineage>
</organism>
<dbReference type="Proteomes" id="UP000516957">
    <property type="component" value="Unassembled WGS sequence"/>
</dbReference>
<dbReference type="GO" id="GO:0016301">
    <property type="term" value="F:kinase activity"/>
    <property type="evidence" value="ECO:0007669"/>
    <property type="project" value="UniProtKB-KW"/>
</dbReference>
<dbReference type="InterPro" id="IPR036390">
    <property type="entry name" value="WH_DNA-bd_sf"/>
</dbReference>
<dbReference type="PANTHER" id="PTHR18964">
    <property type="entry name" value="ROK (REPRESSOR, ORF, KINASE) FAMILY"/>
    <property type="match status" value="1"/>
</dbReference>
<dbReference type="InterPro" id="IPR000835">
    <property type="entry name" value="HTH_MarR-typ"/>
</dbReference>
<feature type="domain" description="HTH marR-type" evidence="2">
    <location>
        <begin position="26"/>
        <end position="72"/>
    </location>
</feature>
<evidence type="ECO:0000256" key="1">
    <source>
        <dbReference type="ARBA" id="ARBA00006479"/>
    </source>
</evidence>
<name>A0A7Y9F0Q2_9ACTN</name>
<reference evidence="3 4" key="1">
    <citation type="submission" date="2020-07" db="EMBL/GenBank/DDBJ databases">
        <title>Sequencing the genomes of 1000 actinobacteria strains.</title>
        <authorList>
            <person name="Klenk H.-P."/>
        </authorList>
    </citation>
    <scope>NUCLEOTIDE SEQUENCE [LARGE SCALE GENOMIC DNA]</scope>
    <source>
        <strain evidence="3 4">DSM 18965</strain>
    </source>
</reference>
<proteinExistence type="inferred from homology"/>
<dbReference type="EMBL" id="JACCBE010000001">
    <property type="protein sequence ID" value="NYD57409.1"/>
    <property type="molecule type" value="Genomic_DNA"/>
</dbReference>
<dbReference type="GO" id="GO:0003700">
    <property type="term" value="F:DNA-binding transcription factor activity"/>
    <property type="evidence" value="ECO:0007669"/>
    <property type="project" value="InterPro"/>
</dbReference>
<keyword evidence="4" id="KW-1185">Reference proteome</keyword>
<dbReference type="SUPFAM" id="SSF46785">
    <property type="entry name" value="Winged helix' DNA-binding domain"/>
    <property type="match status" value="1"/>
</dbReference>
<dbReference type="InterPro" id="IPR000600">
    <property type="entry name" value="ROK"/>
</dbReference>
<comment type="similarity">
    <text evidence="1">Belongs to the ROK (NagC/XylR) family.</text>
</comment>
<dbReference type="Gene3D" id="3.30.420.40">
    <property type="match status" value="2"/>
</dbReference>
<evidence type="ECO:0000313" key="3">
    <source>
        <dbReference type="EMBL" id="NYD57409.1"/>
    </source>
</evidence>
<dbReference type="PANTHER" id="PTHR18964:SF149">
    <property type="entry name" value="BIFUNCTIONAL UDP-N-ACETYLGLUCOSAMINE 2-EPIMERASE_N-ACETYLMANNOSAMINE KINASE"/>
    <property type="match status" value="1"/>
</dbReference>
<sequence>MSRRPSLTGSSATADQVAVRRHNLSLVLGHLRRHGDRSRARVAEETGLNKATVSSLVAELVERGLVSEGEAERGGVGRPAQAVGLDGRHLVALGAEINIDYLSVLALDLRGELVAERRVALDTAGMEPTRVLGELARVVREVLDGLDGRSRPVGLTVAVPGLVETATGTVFDAPNLRWQRTAAVAQLCADLDAPDYPVTLDNEANLAAVAELAARADAPPDDLLLLTGGAGVGGGMVAGGRLLRGGQGFAGEVGHMRVERAGARCGCGRTGCWETVVGLHTLLRLAADEGDPVRDPARDLVQRLDELRGRAAAGDTRTLAALTEVADWLTVGAGILVNVLNPQVLVLGGYFAALGPWFAEALEAGLQQEVFAPGSGGCRVEMSTLGFSAAVRGGALQALSVVFDDPTRAGLAPPARTTDDLATGATR</sequence>
<dbReference type="SUPFAM" id="SSF53067">
    <property type="entry name" value="Actin-like ATPase domain"/>
    <property type="match status" value="1"/>
</dbReference>
<keyword evidence="3" id="KW-0418">Kinase</keyword>
<dbReference type="InterPro" id="IPR036388">
    <property type="entry name" value="WH-like_DNA-bd_sf"/>
</dbReference>
<dbReference type="Pfam" id="PF12802">
    <property type="entry name" value="MarR_2"/>
    <property type="match status" value="1"/>
</dbReference>
<dbReference type="Pfam" id="PF00480">
    <property type="entry name" value="ROK"/>
    <property type="match status" value="1"/>
</dbReference>
<dbReference type="Gene3D" id="1.10.10.10">
    <property type="entry name" value="Winged helix-like DNA-binding domain superfamily/Winged helix DNA-binding domain"/>
    <property type="match status" value="1"/>
</dbReference>
<gene>
    <name evidence="3" type="ORF">BKA08_001647</name>
</gene>
<keyword evidence="3" id="KW-0808">Transferase</keyword>